<protein>
    <submittedName>
        <fullName evidence="6">AarF/ABC1/UbiB kinase family protein</fullName>
        <ecNumber evidence="6">2.7.-.-</ecNumber>
    </submittedName>
</protein>
<organism evidence="6 7">
    <name type="scientific">Streptomyces kurssanovii</name>
    <dbReference type="NCBI Taxonomy" id="67312"/>
    <lineage>
        <taxon>Bacteria</taxon>
        <taxon>Bacillati</taxon>
        <taxon>Actinomycetota</taxon>
        <taxon>Actinomycetes</taxon>
        <taxon>Kitasatosporales</taxon>
        <taxon>Streptomycetaceae</taxon>
        <taxon>Streptomyces</taxon>
    </lineage>
</organism>
<dbReference type="InterPro" id="IPR004147">
    <property type="entry name" value="ABC1_dom"/>
</dbReference>
<dbReference type="InterPro" id="IPR034646">
    <property type="entry name" value="ADCK3_dom"/>
</dbReference>
<name>A0ABV3HSY8_9ACTN</name>
<evidence type="ECO:0000259" key="5">
    <source>
        <dbReference type="Pfam" id="PF03109"/>
    </source>
</evidence>
<proteinExistence type="inferred from homology"/>
<keyword evidence="2 6" id="KW-0808">Transferase</keyword>
<reference evidence="6 7" key="1">
    <citation type="submission" date="2024-06" db="EMBL/GenBank/DDBJ databases">
        <title>The Natural Products Discovery Center: Release of the First 8490 Sequenced Strains for Exploring Actinobacteria Biosynthetic Diversity.</title>
        <authorList>
            <person name="Kalkreuter E."/>
            <person name="Kautsar S.A."/>
            <person name="Yang D."/>
            <person name="Bader C.D."/>
            <person name="Teijaro C.N."/>
            <person name="Fluegel L."/>
            <person name="Davis C.M."/>
            <person name="Simpson J.R."/>
            <person name="Lauterbach L."/>
            <person name="Steele A.D."/>
            <person name="Gui C."/>
            <person name="Meng S."/>
            <person name="Li G."/>
            <person name="Viehrig K."/>
            <person name="Ye F."/>
            <person name="Su P."/>
            <person name="Kiefer A.F."/>
            <person name="Nichols A."/>
            <person name="Cepeda A.J."/>
            <person name="Yan W."/>
            <person name="Fan B."/>
            <person name="Jiang Y."/>
            <person name="Adhikari A."/>
            <person name="Zheng C.-J."/>
            <person name="Schuster L."/>
            <person name="Cowan T.M."/>
            <person name="Smanski M.J."/>
            <person name="Chevrette M.G."/>
            <person name="De Carvalho L.P.S."/>
            <person name="Shen B."/>
        </authorList>
    </citation>
    <scope>NUCLEOTIDE SEQUENCE [LARGE SCALE GENOMIC DNA]</scope>
    <source>
        <strain evidence="6 7">NPDC049344</strain>
    </source>
</reference>
<accession>A0ABV3HSY8</accession>
<sequence length="462" mass="50040">MSDLPRKAVTRTAKLAALPLGFAGRATWGLGKRIGGKSAEIVARELQQRTAEQLFKVLGELKGGAMKFGQALSVFESALPEEIAGPYRAALTKLQEAAPPMPTRTVHSVLEERLGEDWRELFLSFEDKPSAAASIGQVHRAVWHDGREVAVKVQYPGAGEALLSDLAQLSRFARLLGPLIPGMDIKPLISELRDRVSEELDYALEAQAQREHAAEFADDPGVLVPGVVHQSDQVLVTEWIDGIPLSEVISGGTPDERDRAGQLLARFLFSGPARTGLLHADPHPGNFRLLPDDDGKGWRLGVLDFGTVDRLPGGLPETIGACLRMTLEGEAEAVYGLLCEEGFVKESIDLDPEAVLDYLLPIIEPAEVEEFTFTRGWMRTQAARIADVRSPAHQLGKQLNLPPAYLLIHRVTLSTIGVLCQLNATVRLRGELEEWLPGFVVGDAAEAEEEGTDGAAVLEAGA</sequence>
<dbReference type="Proteomes" id="UP001552521">
    <property type="component" value="Unassembled WGS sequence"/>
</dbReference>
<evidence type="ECO:0000313" key="6">
    <source>
        <dbReference type="EMBL" id="MEV4681696.1"/>
    </source>
</evidence>
<keyword evidence="6" id="KW-0418">Kinase</keyword>
<comment type="caution">
    <text evidence="6">The sequence shown here is derived from an EMBL/GenBank/DDBJ whole genome shotgun (WGS) entry which is preliminary data.</text>
</comment>
<dbReference type="PANTHER" id="PTHR43851">
    <property type="match status" value="1"/>
</dbReference>
<dbReference type="InterPro" id="IPR011009">
    <property type="entry name" value="Kinase-like_dom_sf"/>
</dbReference>
<dbReference type="Pfam" id="PF03109">
    <property type="entry name" value="ABC1"/>
    <property type="match status" value="1"/>
</dbReference>
<gene>
    <name evidence="6" type="ORF">AB0K36_13075</name>
</gene>
<evidence type="ECO:0000313" key="7">
    <source>
        <dbReference type="Proteomes" id="UP001552521"/>
    </source>
</evidence>
<dbReference type="PANTHER" id="PTHR43851:SF3">
    <property type="entry name" value="COENZYME Q8"/>
    <property type="match status" value="1"/>
</dbReference>
<dbReference type="EC" id="2.7.-.-" evidence="6"/>
<dbReference type="GO" id="GO:0016301">
    <property type="term" value="F:kinase activity"/>
    <property type="evidence" value="ECO:0007669"/>
    <property type="project" value="UniProtKB-KW"/>
</dbReference>
<dbReference type="SUPFAM" id="SSF56112">
    <property type="entry name" value="Protein kinase-like (PK-like)"/>
    <property type="match status" value="1"/>
</dbReference>
<keyword evidence="4" id="KW-0067">ATP-binding</keyword>
<keyword evidence="3" id="KW-0547">Nucleotide-binding</keyword>
<dbReference type="CDD" id="cd13970">
    <property type="entry name" value="ABC1_ADCK3"/>
    <property type="match status" value="1"/>
</dbReference>
<dbReference type="RefSeq" id="WP_364592480.1">
    <property type="nucleotide sequence ID" value="NZ_JBFAQK010000014.1"/>
</dbReference>
<dbReference type="InterPro" id="IPR051409">
    <property type="entry name" value="Atypical_kinase_ADCK"/>
</dbReference>
<keyword evidence="7" id="KW-1185">Reference proteome</keyword>
<comment type="similarity">
    <text evidence="1">Belongs to the protein kinase superfamily. ADCK protein kinase family.</text>
</comment>
<dbReference type="EMBL" id="JBFAQK010000014">
    <property type="protein sequence ID" value="MEV4681696.1"/>
    <property type="molecule type" value="Genomic_DNA"/>
</dbReference>
<evidence type="ECO:0000256" key="3">
    <source>
        <dbReference type="ARBA" id="ARBA00022741"/>
    </source>
</evidence>
<evidence type="ECO:0000256" key="2">
    <source>
        <dbReference type="ARBA" id="ARBA00022679"/>
    </source>
</evidence>
<evidence type="ECO:0000256" key="4">
    <source>
        <dbReference type="ARBA" id="ARBA00022840"/>
    </source>
</evidence>
<evidence type="ECO:0000256" key="1">
    <source>
        <dbReference type="ARBA" id="ARBA00009670"/>
    </source>
</evidence>
<feature type="domain" description="ABC1 atypical kinase-like" evidence="5">
    <location>
        <begin position="93"/>
        <end position="331"/>
    </location>
</feature>